<comment type="caution">
    <text evidence="9">The sequence shown here is derived from an EMBL/GenBank/DDBJ whole genome shotgun (WGS) entry which is preliminary data.</text>
</comment>
<dbReference type="FunFam" id="2.130.10.110:FF:000018">
    <property type="entry name" value="Clathrin heavy chain"/>
    <property type="match status" value="1"/>
</dbReference>
<keyword evidence="3 6" id="KW-0472">Membrane</keyword>
<keyword evidence="5 6" id="KW-0968">Cytoplasmic vesicle</keyword>
<evidence type="ECO:0000256" key="6">
    <source>
        <dbReference type="PIRNR" id="PIRNR002290"/>
    </source>
</evidence>
<evidence type="ECO:0000313" key="9">
    <source>
        <dbReference type="EMBL" id="CAD8059556.1"/>
    </source>
</evidence>
<evidence type="ECO:0000256" key="4">
    <source>
        <dbReference type="ARBA" id="ARBA00023176"/>
    </source>
</evidence>
<reference evidence="9" key="1">
    <citation type="submission" date="2021-01" db="EMBL/GenBank/DDBJ databases">
        <authorList>
            <consortium name="Genoscope - CEA"/>
            <person name="William W."/>
        </authorList>
    </citation>
    <scope>NUCLEOTIDE SEQUENCE</scope>
</reference>
<dbReference type="FunFam" id="1.25.40.10:FF:000002">
    <property type="entry name" value="Clathrin heavy chain"/>
    <property type="match status" value="1"/>
</dbReference>
<name>A0A8S1L481_PARPR</name>
<dbReference type="GO" id="GO:0071439">
    <property type="term" value="C:clathrin complex"/>
    <property type="evidence" value="ECO:0007669"/>
    <property type="project" value="TreeGrafter"/>
</dbReference>
<dbReference type="EMBL" id="CAJJDM010000028">
    <property type="protein sequence ID" value="CAD8059556.1"/>
    <property type="molecule type" value="Genomic_DNA"/>
</dbReference>
<feature type="repeat" description="CHCR" evidence="7">
    <location>
        <begin position="554"/>
        <end position="700"/>
    </location>
</feature>
<organism evidence="9 10">
    <name type="scientific">Paramecium primaurelia</name>
    <dbReference type="NCBI Taxonomy" id="5886"/>
    <lineage>
        <taxon>Eukaryota</taxon>
        <taxon>Sar</taxon>
        <taxon>Alveolata</taxon>
        <taxon>Ciliophora</taxon>
        <taxon>Intramacronucleata</taxon>
        <taxon>Oligohymenophorea</taxon>
        <taxon>Peniculida</taxon>
        <taxon>Parameciidae</taxon>
        <taxon>Paramecium</taxon>
    </lineage>
</organism>
<dbReference type="PIRSF" id="PIRSF002290">
    <property type="entry name" value="Clathrin_H_chain"/>
    <property type="match status" value="1"/>
</dbReference>
<feature type="repeat" description="CHCR" evidence="7">
    <location>
        <begin position="850"/>
        <end position="991"/>
    </location>
</feature>
<feature type="region of interest" description="Disordered" evidence="8">
    <location>
        <begin position="1676"/>
        <end position="1721"/>
    </location>
</feature>
<dbReference type="FunFam" id="1.25.40.10:FF:002929">
    <property type="entry name" value="Clathrin heavy chain"/>
    <property type="match status" value="1"/>
</dbReference>
<keyword evidence="2" id="KW-0677">Repeat</keyword>
<dbReference type="GO" id="GO:0006898">
    <property type="term" value="P:receptor-mediated endocytosis"/>
    <property type="evidence" value="ECO:0007669"/>
    <property type="project" value="TreeGrafter"/>
</dbReference>
<evidence type="ECO:0000256" key="2">
    <source>
        <dbReference type="ARBA" id="ARBA00022737"/>
    </source>
</evidence>
<proteinExistence type="inferred from homology"/>
<dbReference type="PANTHER" id="PTHR10292:SF1">
    <property type="entry name" value="CLATHRIN HEAVY CHAIN"/>
    <property type="match status" value="1"/>
</dbReference>
<accession>A0A8S1L481</accession>
<dbReference type="Pfam" id="PF00637">
    <property type="entry name" value="Clathrin"/>
    <property type="match status" value="7"/>
</dbReference>
<feature type="repeat" description="CHCR" evidence="7">
    <location>
        <begin position="702"/>
        <end position="845"/>
    </location>
</feature>
<dbReference type="GO" id="GO:0006886">
    <property type="term" value="P:intracellular protein transport"/>
    <property type="evidence" value="ECO:0007669"/>
    <property type="project" value="UniProtKB-UniRule"/>
</dbReference>
<feature type="repeat" description="CHCR" evidence="7">
    <location>
        <begin position="1443"/>
        <end position="1586"/>
    </location>
</feature>
<dbReference type="InterPro" id="IPR055358">
    <property type="entry name" value="CHCR"/>
</dbReference>
<gene>
    <name evidence="9" type="ORF">PPRIM_AZ9-3.1.T0290049</name>
</gene>
<evidence type="ECO:0000256" key="7">
    <source>
        <dbReference type="PROSITE-ProRule" id="PRU01006"/>
    </source>
</evidence>
<dbReference type="GO" id="GO:0030659">
    <property type="term" value="C:cytoplasmic vesicle membrane"/>
    <property type="evidence" value="ECO:0007669"/>
    <property type="project" value="UniProtKB-SubCell"/>
</dbReference>
<dbReference type="PROSITE" id="PS50236">
    <property type="entry name" value="CHCR"/>
    <property type="match status" value="7"/>
</dbReference>
<dbReference type="InterPro" id="IPR000547">
    <property type="entry name" value="Clathrin_H-chain/VPS_repeat"/>
</dbReference>
<dbReference type="PANTHER" id="PTHR10292">
    <property type="entry name" value="CLATHRIN HEAVY CHAIN RELATED"/>
    <property type="match status" value="1"/>
</dbReference>
<evidence type="ECO:0000256" key="8">
    <source>
        <dbReference type="SAM" id="MobiDB-lite"/>
    </source>
</evidence>
<keyword evidence="4 6" id="KW-0168">Coated pit</keyword>
<comment type="similarity">
    <text evidence="1 6">Belongs to the clathrin heavy chain family.</text>
</comment>
<dbReference type="GO" id="GO:0005905">
    <property type="term" value="C:clathrin-coated pit"/>
    <property type="evidence" value="ECO:0007669"/>
    <property type="project" value="UniProtKB-KW"/>
</dbReference>
<dbReference type="Pfam" id="PF13838">
    <property type="entry name" value="Clathrin_H_link"/>
    <property type="match status" value="1"/>
</dbReference>
<keyword evidence="10" id="KW-1185">Reference proteome</keyword>
<dbReference type="FunFam" id="1.25.40.10:FF:000001">
    <property type="entry name" value="Clathrin heavy chain"/>
    <property type="match status" value="1"/>
</dbReference>
<dbReference type="OMA" id="HCYDLLH"/>
<evidence type="ECO:0000256" key="3">
    <source>
        <dbReference type="ARBA" id="ARBA00023136"/>
    </source>
</evidence>
<dbReference type="GO" id="GO:0032051">
    <property type="term" value="F:clathrin light chain binding"/>
    <property type="evidence" value="ECO:0007669"/>
    <property type="project" value="TreeGrafter"/>
</dbReference>
<evidence type="ECO:0000313" key="10">
    <source>
        <dbReference type="Proteomes" id="UP000688137"/>
    </source>
</evidence>
<dbReference type="SMART" id="SM00299">
    <property type="entry name" value="CLH"/>
    <property type="match status" value="7"/>
</dbReference>
<dbReference type="InterPro" id="IPR016341">
    <property type="entry name" value="Clathrin_heavy_chain"/>
</dbReference>
<evidence type="ECO:0000256" key="1">
    <source>
        <dbReference type="ARBA" id="ARBA00009535"/>
    </source>
</evidence>
<dbReference type="Proteomes" id="UP000688137">
    <property type="component" value="Unassembled WGS sequence"/>
</dbReference>
<comment type="subcellular location">
    <subcellularLocation>
        <location evidence="6">Cytoplasmic vesicle membrane</location>
        <topology evidence="6">Peripheral membrane protein</topology>
        <orientation evidence="6">Cytoplasmic side</orientation>
    </subcellularLocation>
    <subcellularLocation>
        <location evidence="6">Membrane</location>
        <location evidence="6">Coated pit</location>
        <topology evidence="6">Peripheral membrane protein</topology>
        <orientation evidence="6">Cytoplasmic side</orientation>
    </subcellularLocation>
</comment>
<protein>
    <recommendedName>
        <fullName evidence="6">Clathrin heavy chain</fullName>
    </recommendedName>
</protein>
<feature type="repeat" description="CHCR" evidence="7">
    <location>
        <begin position="1148"/>
        <end position="1289"/>
    </location>
</feature>
<feature type="repeat" description="CHCR" evidence="7">
    <location>
        <begin position="997"/>
        <end position="1144"/>
    </location>
</feature>
<feature type="repeat" description="CHCR" evidence="7">
    <location>
        <begin position="1294"/>
        <end position="1440"/>
    </location>
</feature>
<evidence type="ECO:0000256" key="5">
    <source>
        <dbReference type="ARBA" id="ARBA00023329"/>
    </source>
</evidence>
<comment type="function">
    <text evidence="6">Clathrin is the major protein of the polyhedral coat of coated pits and vesicles.</text>
</comment>
<sequence>MNPIRPIRVQEAYRFSQLGVSQTNFKFGQIFFESDKYITIRETAPNGDTQLLQFNFETKQLISRKPNKADSAIMHPEKNIIALRAAGEQPNSTVIQIFNLDEKQRIKNVELNETIVFWRWVNPQKLAYVTPTAVYHINITNPGEQQVKVMDRSGALSSENPVQIIGYGLEGNEKWCALYGISTPDGGRTINGHIQLFLIEQAKQQILEGHCCCFGDALIHTDDYKSSLFCFVERKSGETTSRLHISEIGVPPNGFQKYKKQVEVQTDPNYPTDFPVLMHINQRYGLIYVISKFSFLTVYELSTASLIFRERICNENVFVGAPNVNQGQYHIIGKEGIVYTISVNDDQLVSYLINTCRHIPDVIQLGFRLASRYKLPGADNMFVDQFNKAILTGDALSAAKIAASAPGTVLRNPESIAKFKQMQQQPGQPQPLIIYFQTLLEKGTLNKFEAIELCGPILQQGRKQFVEQWIAQNKLEPSDELGDLLKRYDVNLAIQIFKLSKSYQKLAQCYMETGQVDLAMQLQQQFGVSTDYMAMLRNMMMSSPEQALAMAKSLYQRDQSINVHQIAELFEQFQRLPEMTAFLVECMKNNRAEDGPLQTKVLCLNLQAAAQVADAILQMNIWTQFDRIRVAQLCEQKGLYQRALENYSDPKDVKRVILNTHALPPEFIINFLSRVDPALTLQCLQDLLRHNRQNLQVVVNVAVQNNQRLTIPACIKVFESVSAFEGVYLFLGSLINTTSDKDIYYKYIEAAAKCNQIKELERVITEKGDCYDADKVKNYLKEQKLSDPRPLIFLCDMNGFVDELTRYLHKNGFTRYIEIYIFKVNPNAAPAVFGTLIDLECDEVYLKQLLYNIRGMCPIEPTVEEFEKRNKLRVLEQWLEARVTEGNQIPAIHNALAKIKIDTSQDPDGFLINNQFYDAKAVGKFCEERDPQLAVLAYKRAWGQCDQELINLTNKNEMYRVQAKYLVERQDVDLWAGVLQETNPHRKNLIDYVIQALQDSKNVDEVQAAVKAFVLAKIPYELLGLLEKLVLHNPEFMQYKQLQNLLIITAIQSDTSKVLDYINRLDKFDPQIIAQHCLNEEYKLYEEAYAVFKKFNLHIEAVNVLLRNLGSIPRAHEYAQFASSPEVWSLLAEAYFNQGQTNESIDCYIKANDSSAFLNIINVAEQEEKYELLVKYLLMCRQTVKDVNIDNSLIYCYAKLDKNLDIESLIQSSNSADLIKVGERCYDQQLYEAAKILFTALKNNARIASCLVRLKQFNKAIEAAQKANTSKTWKELCFACVEASEFKYASISAQNIIIVPDMLESLIKQYEEYNAQEEMIILLENALGMQRAHVGIFTELAVLYCHYKQKKVMEHCRQYFQKMNILKVLRTCEKMCLWSEAVYLHQHYDQPDNAINIMIEHSPTAFSHDVLVMLLQKITNTDLYYKCILFYLEEQPEQINDLLRSIQSKIDLSKFVKLMKNTGYLALTLPFLQQIQNSNNKDVNDALNQLYLDIEDYENLRESVKNYENFDQLALAQKTQSHELVEFRRIAAYLYRKIQKFDLSMNLSKQDQMYRDAIETAQESQNVKLVYELLEFFIQNKESEFFTVCLYTCYDLLKPDQVMELTWRSGLMEFAMPYFIQITWELTHKIEYVQKKHEDREKKEIQTAQQQQSQALPIAQDFLLNQGQLMLGPPSQMSSSNLGFGQPSGYGQPPGFTNSSMNQAPMGYGGQQFGSYQPPGF</sequence>